<evidence type="ECO:0000313" key="9">
    <source>
        <dbReference type="Proteomes" id="UP000432488"/>
    </source>
</evidence>
<accession>A0A139KHA2</accession>
<dbReference type="Proteomes" id="UP000284640">
    <property type="component" value="Unassembled WGS sequence"/>
</dbReference>
<protein>
    <submittedName>
        <fullName evidence="3">Uncharacterized protein</fullName>
    </submittedName>
</protein>
<dbReference type="EMBL" id="QSPV01000006">
    <property type="protein sequence ID" value="RGJ94066.1"/>
    <property type="molecule type" value="Genomic_DNA"/>
</dbReference>
<dbReference type="Proteomes" id="UP000260844">
    <property type="component" value="Unassembled WGS sequence"/>
</dbReference>
<dbReference type="Proteomes" id="UP000432488">
    <property type="component" value="Unassembled WGS sequence"/>
</dbReference>
<evidence type="ECO:0000313" key="3">
    <source>
        <dbReference type="EMBL" id="OUN57109.1"/>
    </source>
</evidence>
<proteinExistence type="predicted"/>
<reference evidence="7 8" key="3">
    <citation type="submission" date="2018-08" db="EMBL/GenBank/DDBJ databases">
        <title>A genome reference for cultivated species of the human gut microbiota.</title>
        <authorList>
            <person name="Zou Y."/>
            <person name="Xue W."/>
            <person name="Luo G."/>
        </authorList>
    </citation>
    <scope>NUCLEOTIDE SEQUENCE [LARGE SCALE GENOMIC DNA]</scope>
    <source>
        <strain evidence="5 8">AM27-46</strain>
        <strain evidence="4 7">TM04-30</strain>
    </source>
</reference>
<reference evidence="9 10" key="4">
    <citation type="journal article" date="2019" name="Nat. Med.">
        <title>A library of human gut bacterial isolates paired with longitudinal multiomics data enables mechanistic microbiome research.</title>
        <authorList>
            <person name="Poyet M."/>
            <person name="Groussin M."/>
            <person name="Gibbons S.M."/>
            <person name="Avila-Pacheco J."/>
            <person name="Jiang X."/>
            <person name="Kearney S.M."/>
            <person name="Perrotta A.R."/>
            <person name="Berdy B."/>
            <person name="Zhao S."/>
            <person name="Lieberman T.D."/>
            <person name="Swanson P.K."/>
            <person name="Smith M."/>
            <person name="Roesemann S."/>
            <person name="Alexander J.E."/>
            <person name="Rich S.A."/>
            <person name="Livny J."/>
            <person name="Vlamakis H."/>
            <person name="Clish C."/>
            <person name="Bullock K."/>
            <person name="Deik A."/>
            <person name="Scott J."/>
            <person name="Pierce K.A."/>
            <person name="Xavier R.J."/>
            <person name="Alm E.J."/>
        </authorList>
    </citation>
    <scope>NUCLEOTIDE SEQUENCE [LARGE SCALE GENOMIC DNA]</scope>
    <source>
        <strain evidence="1 9">BIOML-A42</strain>
        <strain evidence="2 10">BIOML-A5</strain>
    </source>
</reference>
<evidence type="ECO:0000313" key="8">
    <source>
        <dbReference type="Proteomes" id="UP000284640"/>
    </source>
</evidence>
<gene>
    <name evidence="3" type="ORF">B5G17_01685</name>
    <name evidence="5" type="ORF">DW729_05170</name>
    <name evidence="4" type="ORF">DXD40_09660</name>
    <name evidence="2" type="ORF">GAP47_12355</name>
    <name evidence="1" type="ORF">GAQ56_04895</name>
</gene>
<evidence type="ECO:0000313" key="1">
    <source>
        <dbReference type="EMBL" id="KAB4094751.1"/>
    </source>
</evidence>
<evidence type="ECO:0000313" key="10">
    <source>
        <dbReference type="Proteomes" id="UP000462376"/>
    </source>
</evidence>
<evidence type="ECO:0000313" key="2">
    <source>
        <dbReference type="EMBL" id="KAB4235619.1"/>
    </source>
</evidence>
<dbReference type="EMBL" id="QSKL01000002">
    <property type="protein sequence ID" value="RHE61554.1"/>
    <property type="molecule type" value="Genomic_DNA"/>
</dbReference>
<organism evidence="3 6">
    <name type="scientific">Bacteroides uniformis</name>
    <dbReference type="NCBI Taxonomy" id="820"/>
    <lineage>
        <taxon>Bacteria</taxon>
        <taxon>Pseudomonadati</taxon>
        <taxon>Bacteroidota</taxon>
        <taxon>Bacteroidia</taxon>
        <taxon>Bacteroidales</taxon>
        <taxon>Bacteroidaceae</taxon>
        <taxon>Bacteroides</taxon>
    </lineage>
</organism>
<sequence length="67" mass="8047">MVATICYLKQFDFRFVSFSSHCGCKSTHKNETGKHFIKKMRYKTTILLFYTAKWNKKILFILFLETL</sequence>
<dbReference type="OrthoDB" id="9954382at2"/>
<reference evidence="3" key="2">
    <citation type="journal article" date="2018" name="BMC Genomics">
        <title>Whole genome sequencing and function prediction of 133 gut anaerobes isolated from chicken caecum in pure cultures.</title>
        <authorList>
            <person name="Medvecky M."/>
            <person name="Cejkova D."/>
            <person name="Polansky O."/>
            <person name="Karasova D."/>
            <person name="Kubasova T."/>
            <person name="Cizek A."/>
            <person name="Rychlik I."/>
        </authorList>
    </citation>
    <scope>NUCLEOTIDE SEQUENCE</scope>
    <source>
        <strain evidence="3">An67</strain>
    </source>
</reference>
<dbReference type="AlphaFoldDB" id="A0A139KHA2"/>
<reference evidence="6" key="1">
    <citation type="submission" date="2017-04" db="EMBL/GenBank/DDBJ databases">
        <title>Function of individual gut microbiota members based on whole genome sequencing of pure cultures obtained from chicken caecum.</title>
        <authorList>
            <person name="Medvecky M."/>
            <person name="Cejkova D."/>
            <person name="Polansky O."/>
            <person name="Karasova D."/>
            <person name="Kubasova T."/>
            <person name="Cizek A."/>
            <person name="Rychlik I."/>
        </authorList>
    </citation>
    <scope>NUCLEOTIDE SEQUENCE [LARGE SCALE GENOMIC DNA]</scope>
    <source>
        <strain evidence="6">An67</strain>
    </source>
</reference>
<dbReference type="Proteomes" id="UP000462376">
    <property type="component" value="Unassembled WGS sequence"/>
</dbReference>
<dbReference type="Proteomes" id="UP000196329">
    <property type="component" value="Unassembled WGS sequence"/>
</dbReference>
<evidence type="ECO:0000313" key="6">
    <source>
        <dbReference type="Proteomes" id="UP000196329"/>
    </source>
</evidence>
<evidence type="ECO:0000313" key="5">
    <source>
        <dbReference type="EMBL" id="RHE61554.1"/>
    </source>
</evidence>
<dbReference type="EMBL" id="WCTL01000010">
    <property type="protein sequence ID" value="KAB4235619.1"/>
    <property type="molecule type" value="Genomic_DNA"/>
</dbReference>
<evidence type="ECO:0000313" key="7">
    <source>
        <dbReference type="Proteomes" id="UP000260844"/>
    </source>
</evidence>
<comment type="caution">
    <text evidence="3">The sequence shown here is derived from an EMBL/GenBank/DDBJ whole genome shotgun (WGS) entry which is preliminary data.</text>
</comment>
<name>A0A139KHA2_BACUN</name>
<dbReference type="EMBL" id="NFHS01000001">
    <property type="protein sequence ID" value="OUN57109.1"/>
    <property type="molecule type" value="Genomic_DNA"/>
</dbReference>
<evidence type="ECO:0000313" key="4">
    <source>
        <dbReference type="EMBL" id="RGJ94066.1"/>
    </source>
</evidence>
<dbReference type="EMBL" id="WCUV01000003">
    <property type="protein sequence ID" value="KAB4094751.1"/>
    <property type="molecule type" value="Genomic_DNA"/>
</dbReference>